<feature type="compositionally biased region" description="Low complexity" evidence="1">
    <location>
        <begin position="132"/>
        <end position="168"/>
    </location>
</feature>
<feature type="region of interest" description="Disordered" evidence="1">
    <location>
        <begin position="29"/>
        <end position="103"/>
    </location>
</feature>
<proteinExistence type="predicted"/>
<protein>
    <recommendedName>
        <fullName evidence="5">Lipoprotein</fullName>
    </recommendedName>
</protein>
<reference evidence="3 4" key="1">
    <citation type="submission" date="2023-08" db="EMBL/GenBank/DDBJ databases">
        <authorList>
            <person name="Sharma P."/>
            <person name="Verma V."/>
            <person name="Mohan M.K."/>
            <person name="Dubey A.K."/>
        </authorList>
    </citation>
    <scope>NUCLEOTIDE SEQUENCE [LARGE SCALE GENOMIC DNA]</scope>
    <source>
        <strain evidence="3 4">ADP4</strain>
    </source>
</reference>
<evidence type="ECO:0000256" key="1">
    <source>
        <dbReference type="SAM" id="MobiDB-lite"/>
    </source>
</evidence>
<evidence type="ECO:0000313" key="4">
    <source>
        <dbReference type="Proteomes" id="UP001348265"/>
    </source>
</evidence>
<dbReference type="PROSITE" id="PS51257">
    <property type="entry name" value="PROKAR_LIPOPROTEIN"/>
    <property type="match status" value="1"/>
</dbReference>
<dbReference type="EMBL" id="JAVFKM010000005">
    <property type="protein sequence ID" value="MEF3114075.1"/>
    <property type="molecule type" value="Genomic_DNA"/>
</dbReference>
<comment type="caution">
    <text evidence="3">The sequence shown here is derived from an EMBL/GenBank/DDBJ whole genome shotgun (WGS) entry which is preliminary data.</text>
</comment>
<keyword evidence="2" id="KW-0732">Signal</keyword>
<gene>
    <name evidence="3" type="ORF">RB636_12855</name>
</gene>
<feature type="compositionally biased region" description="Low complexity" evidence="1">
    <location>
        <begin position="49"/>
        <end position="63"/>
    </location>
</feature>
<evidence type="ECO:0000313" key="3">
    <source>
        <dbReference type="EMBL" id="MEF3114075.1"/>
    </source>
</evidence>
<feature type="compositionally biased region" description="Low complexity" evidence="1">
    <location>
        <begin position="77"/>
        <end position="95"/>
    </location>
</feature>
<organism evidence="3 4">
    <name type="scientific">Streptomyces chrestomyceticus</name>
    <dbReference type="NCBI Taxonomy" id="68185"/>
    <lineage>
        <taxon>Bacteria</taxon>
        <taxon>Bacillati</taxon>
        <taxon>Actinomycetota</taxon>
        <taxon>Actinomycetes</taxon>
        <taxon>Kitasatosporales</taxon>
        <taxon>Streptomycetaceae</taxon>
        <taxon>Streptomyces</taxon>
    </lineage>
</organism>
<keyword evidence="4" id="KW-1185">Reference proteome</keyword>
<dbReference type="Proteomes" id="UP001348265">
    <property type="component" value="Unassembled WGS sequence"/>
</dbReference>
<name>A0ABU7WRC4_9ACTN</name>
<feature type="signal peptide" evidence="2">
    <location>
        <begin position="1"/>
        <end position="26"/>
    </location>
</feature>
<evidence type="ECO:0008006" key="5">
    <source>
        <dbReference type="Google" id="ProtNLM"/>
    </source>
</evidence>
<dbReference type="RefSeq" id="WP_331786631.1">
    <property type="nucleotide sequence ID" value="NZ_JAVFKM010000005.1"/>
</dbReference>
<feature type="compositionally biased region" description="Low complexity" evidence="1">
    <location>
        <begin position="29"/>
        <end position="41"/>
    </location>
</feature>
<sequence length="541" mass="53096">MHKITKQALIPALTTISLLAAGCSSAGTGKAGSAGDAAEAAGTGGGSGEAVAPAAELDAAADPGKGGGATGDGRRLPVTAAPGPSAPAGATAVARPSRDGHVAHKSALRIASYDRRSGRAVIAGAAVAPKRPSGAPAPSSPAPSASAPSAPTPSAGPDGPAKPAAPGKNAAVAVGDVIASAPAPGAPSGVLAKVTEVLGTTRQGTEVNTAPATLDALLGKDEADGKVPVDPAGISVEPLVKGVKVSWAKNGGPRFGPHGATLPLGSLRLDVGASVATAEGAPADAAASVAGFVQLAPKVEFGYHGNRTHTESAAPGAGTGTAPRGAYIGLAGDWSSQWQFKGRAAASTGKDKPLRMPFAKLHADPVIQVGPVPVVVNLDLTCYLAVEADGRITVDVKQDLKGGFRVGGSYSWAKGWKPVSESGLTATPVQAAVTAAGRAKAVFGAEAGVGLYGMAGVNADIAPYLRGEGSAVVTGSSDGKGSATADWKAFGGLDLSGSLQAQLTVFGTPLFQKRIPLGTLHREWQLAAGRLSSSTRQPHAG</sequence>
<evidence type="ECO:0000256" key="2">
    <source>
        <dbReference type="SAM" id="SignalP"/>
    </source>
</evidence>
<feature type="region of interest" description="Disordered" evidence="1">
    <location>
        <begin position="126"/>
        <end position="168"/>
    </location>
</feature>
<feature type="chain" id="PRO_5046512690" description="Lipoprotein" evidence="2">
    <location>
        <begin position="27"/>
        <end position="541"/>
    </location>
</feature>
<accession>A0ABU7WRC4</accession>